<evidence type="ECO:0000313" key="4">
    <source>
        <dbReference type="EMBL" id="KAE9203451.1"/>
    </source>
</evidence>
<evidence type="ECO:0000313" key="3">
    <source>
        <dbReference type="EMBL" id="KAE9189360.1"/>
    </source>
</evidence>
<dbReference type="Proteomes" id="UP000433483">
    <property type="component" value="Unassembled WGS sequence"/>
</dbReference>
<evidence type="ECO:0000313" key="9">
    <source>
        <dbReference type="Proteomes" id="UP000440732"/>
    </source>
</evidence>
<name>A0A6A3J903_9STRA</name>
<sequence>MQTSQMVIDLTREVLPDVPAQSDGPTVAQVKTYVPDQVRRWERVTTDFVASPTIEYSCPPPDFQNWWTAVMTTSEYVASRTAVMTTSEYVASRTAMTSSDEAWISE</sequence>
<evidence type="ECO:0000313" key="6">
    <source>
        <dbReference type="Proteomes" id="UP000433483"/>
    </source>
</evidence>
<organism evidence="1 10">
    <name type="scientific">Phytophthora fragariae</name>
    <dbReference type="NCBI Taxonomy" id="53985"/>
    <lineage>
        <taxon>Eukaryota</taxon>
        <taxon>Sar</taxon>
        <taxon>Stramenopiles</taxon>
        <taxon>Oomycota</taxon>
        <taxon>Peronosporomycetes</taxon>
        <taxon>Peronosporales</taxon>
        <taxon>Peronosporaceae</taxon>
        <taxon>Phytophthora</taxon>
    </lineage>
</organism>
<evidence type="ECO:0000313" key="10">
    <source>
        <dbReference type="Proteomes" id="UP000460718"/>
    </source>
</evidence>
<evidence type="ECO:0000313" key="1">
    <source>
        <dbReference type="EMBL" id="KAE8989908.1"/>
    </source>
</evidence>
<evidence type="ECO:0000313" key="8">
    <source>
        <dbReference type="Proteomes" id="UP000440367"/>
    </source>
</evidence>
<dbReference type="EMBL" id="QXGA01001469">
    <property type="protein sequence ID" value="KAE9118226.1"/>
    <property type="molecule type" value="Genomic_DNA"/>
</dbReference>
<dbReference type="AlphaFoldDB" id="A0A6A3J903"/>
<dbReference type="EMBL" id="QXGB01001525">
    <property type="protein sequence ID" value="KAE9189360.1"/>
    <property type="molecule type" value="Genomic_DNA"/>
</dbReference>
<dbReference type="Proteomes" id="UP000440367">
    <property type="component" value="Unassembled WGS sequence"/>
</dbReference>
<evidence type="ECO:0000313" key="5">
    <source>
        <dbReference type="EMBL" id="KAE9292144.1"/>
    </source>
</evidence>
<dbReference type="Proteomes" id="UP000440732">
    <property type="component" value="Unassembled WGS sequence"/>
</dbReference>
<comment type="caution">
    <text evidence="1">The sequence shown here is derived from an EMBL/GenBank/DDBJ whole genome shotgun (WGS) entry which is preliminary data.</text>
</comment>
<evidence type="ECO:0000313" key="7">
    <source>
        <dbReference type="Proteomes" id="UP000437068"/>
    </source>
</evidence>
<dbReference type="OrthoDB" id="111185at2759"/>
<dbReference type="Proteomes" id="UP000460718">
    <property type="component" value="Unassembled WGS sequence"/>
</dbReference>
<dbReference type="EMBL" id="QXGD01001566">
    <property type="protein sequence ID" value="KAE9203451.1"/>
    <property type="molecule type" value="Genomic_DNA"/>
</dbReference>
<accession>A0A6A3J903</accession>
<dbReference type="EMBL" id="QXFW01001497">
    <property type="protein sequence ID" value="KAE8989908.1"/>
    <property type="molecule type" value="Genomic_DNA"/>
</dbReference>
<evidence type="ECO:0000313" key="2">
    <source>
        <dbReference type="EMBL" id="KAE9118226.1"/>
    </source>
</evidence>
<dbReference type="EMBL" id="QXGE01001474">
    <property type="protein sequence ID" value="KAE9292144.1"/>
    <property type="molecule type" value="Genomic_DNA"/>
</dbReference>
<reference evidence="1 10" key="1">
    <citation type="submission" date="2018-09" db="EMBL/GenBank/DDBJ databases">
        <title>Genomic investigation of the strawberry pathogen Phytophthora fragariae indicates pathogenicity is determined by transcriptional variation in three key races.</title>
        <authorList>
            <person name="Adams T.M."/>
            <person name="Armitage A.D."/>
            <person name="Sobczyk M.K."/>
            <person name="Bates H.J."/>
            <person name="Dunwell J.M."/>
            <person name="Nellist C.F."/>
            <person name="Harrison R.J."/>
        </authorList>
    </citation>
    <scope>NUCLEOTIDE SEQUENCE [LARGE SCALE GENOMIC DNA]</scope>
    <source>
        <strain evidence="5 7">A4</strain>
        <strain evidence="4 8">BC-1</strain>
        <strain evidence="3 6">NOV-27</strain>
        <strain evidence="2 9">NOV-5</strain>
        <strain evidence="1 10">SCRP245</strain>
    </source>
</reference>
<gene>
    <name evidence="5" type="ORF">PF001_g18847</name>
    <name evidence="4" type="ORF">PF002_g20921</name>
    <name evidence="3" type="ORF">PF005_g19667</name>
    <name evidence="2" type="ORF">PF006_g18645</name>
    <name evidence="1" type="ORF">PF011_g18571</name>
</gene>
<dbReference type="Proteomes" id="UP000437068">
    <property type="component" value="Unassembled WGS sequence"/>
</dbReference>
<protein>
    <submittedName>
        <fullName evidence="1">Uncharacterized protein</fullName>
    </submittedName>
</protein>
<proteinExistence type="predicted"/>
<keyword evidence="6" id="KW-1185">Reference proteome</keyword>